<dbReference type="InterPro" id="IPR034227">
    <property type="entry name" value="CuRO_UO_II"/>
</dbReference>
<evidence type="ECO:0000256" key="1">
    <source>
        <dbReference type="ARBA" id="ARBA00004651"/>
    </source>
</evidence>
<dbReference type="AlphaFoldDB" id="A0A0B1ZNQ3"/>
<organism evidence="19 20">
    <name type="scientific">Novosphingobium malaysiense</name>
    <dbReference type="NCBI Taxonomy" id="1348853"/>
    <lineage>
        <taxon>Bacteria</taxon>
        <taxon>Pseudomonadati</taxon>
        <taxon>Pseudomonadota</taxon>
        <taxon>Alphaproteobacteria</taxon>
        <taxon>Sphingomonadales</taxon>
        <taxon>Sphingomonadaceae</taxon>
        <taxon>Novosphingobium</taxon>
    </lineage>
</organism>
<evidence type="ECO:0000256" key="3">
    <source>
        <dbReference type="ARBA" id="ARBA00022448"/>
    </source>
</evidence>
<gene>
    <name evidence="19" type="ORF">LK12_08040</name>
</gene>
<evidence type="ECO:0000256" key="15">
    <source>
        <dbReference type="SAM" id="Phobius"/>
    </source>
</evidence>
<evidence type="ECO:0000256" key="8">
    <source>
        <dbReference type="ARBA" id="ARBA00022982"/>
    </source>
</evidence>
<dbReference type="GO" id="GO:0042773">
    <property type="term" value="P:ATP synthesis coupled electron transport"/>
    <property type="evidence" value="ECO:0007669"/>
    <property type="project" value="TreeGrafter"/>
</dbReference>
<dbReference type="PANTHER" id="PTHR22888:SF18">
    <property type="entry name" value="CYTOCHROME BO(3) UBIQUINOL OXIDASE SUBUNIT 2"/>
    <property type="match status" value="1"/>
</dbReference>
<evidence type="ECO:0000256" key="10">
    <source>
        <dbReference type="ARBA" id="ARBA00023002"/>
    </source>
</evidence>
<name>A0A0B1ZNQ3_9SPHN</name>
<feature type="transmembrane region" description="Helical" evidence="15">
    <location>
        <begin position="87"/>
        <end position="107"/>
    </location>
</feature>
<evidence type="ECO:0000256" key="11">
    <source>
        <dbReference type="ARBA" id="ARBA00023136"/>
    </source>
</evidence>
<dbReference type="InterPro" id="IPR010514">
    <property type="entry name" value="COX_ARM"/>
</dbReference>
<evidence type="ECO:0000256" key="13">
    <source>
        <dbReference type="ARBA" id="ARBA00023288"/>
    </source>
</evidence>
<keyword evidence="13" id="KW-0449">Lipoprotein</keyword>
<comment type="subcellular location">
    <subcellularLocation>
        <location evidence="1">Cell membrane</location>
        <topology evidence="1">Multi-pass membrane protein</topology>
    </subcellularLocation>
</comment>
<dbReference type="SUPFAM" id="SSF49503">
    <property type="entry name" value="Cupredoxins"/>
    <property type="match status" value="1"/>
</dbReference>
<keyword evidence="8 14" id="KW-0249">Electron transport</keyword>
<keyword evidence="4 14" id="KW-1003">Cell membrane</keyword>
<evidence type="ECO:0000256" key="4">
    <source>
        <dbReference type="ARBA" id="ARBA00022475"/>
    </source>
</evidence>
<comment type="similarity">
    <text evidence="2 14">Belongs to the cytochrome c oxidase subunit 2 family.</text>
</comment>
<dbReference type="InterPro" id="IPR045187">
    <property type="entry name" value="CcO_II"/>
</dbReference>
<evidence type="ECO:0000256" key="5">
    <source>
        <dbReference type="ARBA" id="ARBA00022660"/>
    </source>
</evidence>
<dbReference type="RefSeq" id="WP_039281878.1">
    <property type="nucleotide sequence ID" value="NZ_JTDI01000003.1"/>
</dbReference>
<dbReference type="EMBL" id="JTDI01000003">
    <property type="protein sequence ID" value="KHK90899.1"/>
    <property type="molecule type" value="Genomic_DNA"/>
</dbReference>
<evidence type="ECO:0000313" key="20">
    <source>
        <dbReference type="Proteomes" id="UP000031057"/>
    </source>
</evidence>
<evidence type="ECO:0000256" key="12">
    <source>
        <dbReference type="ARBA" id="ARBA00023139"/>
    </source>
</evidence>
<keyword evidence="5 14" id="KW-0679">Respiratory chain</keyword>
<evidence type="ECO:0000313" key="19">
    <source>
        <dbReference type="EMBL" id="KHK90899.1"/>
    </source>
</evidence>
<evidence type="ECO:0000256" key="7">
    <source>
        <dbReference type="ARBA" id="ARBA00022729"/>
    </source>
</evidence>
<dbReference type="PROSITE" id="PS50857">
    <property type="entry name" value="COX2_CUA"/>
    <property type="match status" value="1"/>
</dbReference>
<proteinExistence type="inferred from homology"/>
<dbReference type="GO" id="GO:0016682">
    <property type="term" value="F:oxidoreductase activity, acting on diphenols and related substances as donors, oxygen as acceptor"/>
    <property type="evidence" value="ECO:0007669"/>
    <property type="project" value="InterPro"/>
</dbReference>
<evidence type="ECO:0000259" key="18">
    <source>
        <dbReference type="PROSITE" id="PS50999"/>
    </source>
</evidence>
<dbReference type="InterPro" id="IPR011759">
    <property type="entry name" value="Cyt_c_oxidase_su2_TM_dom"/>
</dbReference>
<dbReference type="InterPro" id="IPR036257">
    <property type="entry name" value="Cyt_c_oxidase_su2_TM_sf"/>
</dbReference>
<dbReference type="PANTHER" id="PTHR22888">
    <property type="entry name" value="CYTOCHROME C OXIDASE, SUBUNIT II"/>
    <property type="match status" value="1"/>
</dbReference>
<dbReference type="Pfam" id="PF00116">
    <property type="entry name" value="COX2"/>
    <property type="match status" value="1"/>
</dbReference>
<dbReference type="GO" id="GO:0005507">
    <property type="term" value="F:copper ion binding"/>
    <property type="evidence" value="ECO:0007669"/>
    <property type="project" value="InterPro"/>
</dbReference>
<sequence>MIRRGAAGWMLLVALMPALAGCAGTPSFLLPAGPIASDQRHLFFVVIALMMIVVLPVFLGLPWVLWRYRQGNDKSDYQPKWSFSKPLEFAIWGVPVLVVVALAWQVWTQTHKLDPYKRLEGRGDPIEVQAVGLDWKWLFIYPRQGIATVNRLVVPAGRPVHISLTSDTVMQSLMIPRLGGQIYAMAGMRTQLNLIADRPGRYLGENTQYNGKGFHLQKFDADAVTPAQFDRWIAQARAGRPALDAERYAQLAKQSVPDEPMVFGSVPPDLFAGIIDKYDEAAPKKAQFQEASSK</sequence>
<dbReference type="CDD" id="cd04212">
    <property type="entry name" value="CuRO_UO_II"/>
    <property type="match status" value="1"/>
</dbReference>
<dbReference type="SUPFAM" id="SSF81464">
    <property type="entry name" value="Cytochrome c oxidase subunit II-like, transmembrane region"/>
    <property type="match status" value="1"/>
</dbReference>
<accession>A0A0B1ZNQ3</accession>
<evidence type="ECO:0000259" key="17">
    <source>
        <dbReference type="PROSITE" id="PS50857"/>
    </source>
</evidence>
<dbReference type="InterPro" id="IPR002429">
    <property type="entry name" value="CcO_II-like_C"/>
</dbReference>
<dbReference type="InterPro" id="IPR006333">
    <property type="entry name" value="Cyt_o_ubiquinol_oxidase_su2"/>
</dbReference>
<feature type="domain" description="Cytochrome oxidase subunit II copper A binding" evidence="17">
    <location>
        <begin position="123"/>
        <end position="235"/>
    </location>
</feature>
<evidence type="ECO:0000256" key="9">
    <source>
        <dbReference type="ARBA" id="ARBA00022989"/>
    </source>
</evidence>
<dbReference type="STRING" id="1348853.LK12_08040"/>
<evidence type="ECO:0000256" key="14">
    <source>
        <dbReference type="PIRNR" id="PIRNR000292"/>
    </source>
</evidence>
<feature type="transmembrane region" description="Helical" evidence="15">
    <location>
        <begin position="41"/>
        <end position="66"/>
    </location>
</feature>
<protein>
    <recommendedName>
        <fullName evidence="14">Ubiquinol oxidase subunit 2</fullName>
    </recommendedName>
</protein>
<dbReference type="GO" id="GO:0009486">
    <property type="term" value="F:cytochrome bo3 ubiquinol oxidase activity"/>
    <property type="evidence" value="ECO:0007669"/>
    <property type="project" value="InterPro"/>
</dbReference>
<keyword evidence="12" id="KW-0564">Palmitate</keyword>
<dbReference type="GO" id="GO:0004129">
    <property type="term" value="F:cytochrome-c oxidase activity"/>
    <property type="evidence" value="ECO:0007669"/>
    <property type="project" value="UniProtKB-UniRule"/>
</dbReference>
<dbReference type="InterPro" id="IPR008972">
    <property type="entry name" value="Cupredoxin"/>
</dbReference>
<feature type="signal peptide" evidence="16">
    <location>
        <begin position="1"/>
        <end position="20"/>
    </location>
</feature>
<keyword evidence="7 16" id="KW-0732">Signal</keyword>
<dbReference type="GO" id="GO:0005886">
    <property type="term" value="C:plasma membrane"/>
    <property type="evidence" value="ECO:0007669"/>
    <property type="project" value="UniProtKB-SubCell"/>
</dbReference>
<dbReference type="PROSITE" id="PS51257">
    <property type="entry name" value="PROKAR_LIPOPROTEIN"/>
    <property type="match status" value="1"/>
</dbReference>
<keyword evidence="10 14" id="KW-0560">Oxidoreductase</keyword>
<keyword evidence="11 14" id="KW-0472">Membrane</keyword>
<feature type="chain" id="PRO_5002069062" description="Ubiquinol oxidase subunit 2" evidence="16">
    <location>
        <begin position="21"/>
        <end position="294"/>
    </location>
</feature>
<comment type="caution">
    <text evidence="19">The sequence shown here is derived from an EMBL/GenBank/DDBJ whole genome shotgun (WGS) entry which is preliminary data.</text>
</comment>
<keyword evidence="3 14" id="KW-0813">Transport</keyword>
<dbReference type="Proteomes" id="UP000031057">
    <property type="component" value="Unassembled WGS sequence"/>
</dbReference>
<dbReference type="PROSITE" id="PS50999">
    <property type="entry name" value="COX2_TM"/>
    <property type="match status" value="1"/>
</dbReference>
<keyword evidence="9 15" id="KW-1133">Transmembrane helix</keyword>
<dbReference type="PIRSF" id="PIRSF000292">
    <property type="entry name" value="Ubi_od_II"/>
    <property type="match status" value="1"/>
</dbReference>
<dbReference type="Gene3D" id="2.60.40.420">
    <property type="entry name" value="Cupredoxins - blue copper proteins"/>
    <property type="match status" value="1"/>
</dbReference>
<evidence type="ECO:0000256" key="2">
    <source>
        <dbReference type="ARBA" id="ARBA00007866"/>
    </source>
</evidence>
<evidence type="ECO:0000256" key="16">
    <source>
        <dbReference type="SAM" id="SignalP"/>
    </source>
</evidence>
<dbReference type="Gene3D" id="1.10.287.90">
    <property type="match status" value="1"/>
</dbReference>
<evidence type="ECO:0000256" key="6">
    <source>
        <dbReference type="ARBA" id="ARBA00022692"/>
    </source>
</evidence>
<feature type="domain" description="Cytochrome oxidase subunit II transmembrane region profile" evidence="18">
    <location>
        <begin position="20"/>
        <end position="117"/>
    </location>
</feature>
<reference evidence="19 20" key="1">
    <citation type="submission" date="2014-10" db="EMBL/GenBank/DDBJ databases">
        <title>Genome sequence of Novosphingobium malaysiense MUSC 273(T).</title>
        <authorList>
            <person name="Lee L.-H."/>
        </authorList>
    </citation>
    <scope>NUCLEOTIDE SEQUENCE [LARGE SCALE GENOMIC DNA]</scope>
    <source>
        <strain evidence="19 20">MUSC 273</strain>
    </source>
</reference>
<dbReference type="OrthoDB" id="9783445at2"/>
<keyword evidence="20" id="KW-1185">Reference proteome</keyword>
<dbReference type="Pfam" id="PF06481">
    <property type="entry name" value="COX_ARM"/>
    <property type="match status" value="1"/>
</dbReference>
<keyword evidence="6 15" id="KW-0812">Transmembrane</keyword>